<keyword evidence="3" id="KW-1185">Reference proteome</keyword>
<feature type="region of interest" description="Disordered" evidence="1">
    <location>
        <begin position="180"/>
        <end position="200"/>
    </location>
</feature>
<accession>A0A9D4CGA8</accession>
<protein>
    <submittedName>
        <fullName evidence="2">Uncharacterized protein</fullName>
    </submittedName>
</protein>
<name>A0A9D4CGA8_DREPO</name>
<dbReference type="Proteomes" id="UP000828390">
    <property type="component" value="Unassembled WGS sequence"/>
</dbReference>
<proteinExistence type="predicted"/>
<evidence type="ECO:0000313" key="3">
    <source>
        <dbReference type="Proteomes" id="UP000828390"/>
    </source>
</evidence>
<reference evidence="2" key="2">
    <citation type="submission" date="2020-11" db="EMBL/GenBank/DDBJ databases">
        <authorList>
            <person name="McCartney M.A."/>
            <person name="Auch B."/>
            <person name="Kono T."/>
            <person name="Mallez S."/>
            <person name="Becker A."/>
            <person name="Gohl D.M."/>
            <person name="Silverstein K.A.T."/>
            <person name="Koren S."/>
            <person name="Bechman K.B."/>
            <person name="Herman A."/>
            <person name="Abrahante J.E."/>
            <person name="Garbe J."/>
        </authorList>
    </citation>
    <scope>NUCLEOTIDE SEQUENCE</scope>
    <source>
        <strain evidence="2">Duluth1</strain>
        <tissue evidence="2">Whole animal</tissue>
    </source>
</reference>
<dbReference type="EMBL" id="JAIWYP010000012">
    <property type="protein sequence ID" value="KAH3724382.1"/>
    <property type="molecule type" value="Genomic_DNA"/>
</dbReference>
<gene>
    <name evidence="2" type="ORF">DPMN_050198</name>
</gene>
<evidence type="ECO:0000313" key="2">
    <source>
        <dbReference type="EMBL" id="KAH3724382.1"/>
    </source>
</evidence>
<evidence type="ECO:0000256" key="1">
    <source>
        <dbReference type="SAM" id="MobiDB-lite"/>
    </source>
</evidence>
<dbReference type="OrthoDB" id="5988260at2759"/>
<organism evidence="2 3">
    <name type="scientific">Dreissena polymorpha</name>
    <name type="common">Zebra mussel</name>
    <name type="synonym">Mytilus polymorpha</name>
    <dbReference type="NCBI Taxonomy" id="45954"/>
    <lineage>
        <taxon>Eukaryota</taxon>
        <taxon>Metazoa</taxon>
        <taxon>Spiralia</taxon>
        <taxon>Lophotrochozoa</taxon>
        <taxon>Mollusca</taxon>
        <taxon>Bivalvia</taxon>
        <taxon>Autobranchia</taxon>
        <taxon>Heteroconchia</taxon>
        <taxon>Euheterodonta</taxon>
        <taxon>Imparidentia</taxon>
        <taxon>Neoheterodontei</taxon>
        <taxon>Myida</taxon>
        <taxon>Dreissenoidea</taxon>
        <taxon>Dreissenidae</taxon>
        <taxon>Dreissena</taxon>
    </lineage>
</organism>
<dbReference type="AlphaFoldDB" id="A0A9D4CGA8"/>
<comment type="caution">
    <text evidence="2">The sequence shown here is derived from an EMBL/GenBank/DDBJ whole genome shotgun (WGS) entry which is preliminary data.</text>
</comment>
<reference evidence="2" key="1">
    <citation type="journal article" date="2019" name="bioRxiv">
        <title>The Genome of the Zebra Mussel, Dreissena polymorpha: A Resource for Invasive Species Research.</title>
        <authorList>
            <person name="McCartney M.A."/>
            <person name="Auch B."/>
            <person name="Kono T."/>
            <person name="Mallez S."/>
            <person name="Zhang Y."/>
            <person name="Obille A."/>
            <person name="Becker A."/>
            <person name="Abrahante J.E."/>
            <person name="Garbe J."/>
            <person name="Badalamenti J.P."/>
            <person name="Herman A."/>
            <person name="Mangelson H."/>
            <person name="Liachko I."/>
            <person name="Sullivan S."/>
            <person name="Sone E.D."/>
            <person name="Koren S."/>
            <person name="Silverstein K.A.T."/>
            <person name="Beckman K.B."/>
            <person name="Gohl D.M."/>
        </authorList>
    </citation>
    <scope>NUCLEOTIDE SEQUENCE</scope>
    <source>
        <strain evidence="2">Duluth1</strain>
        <tissue evidence="2">Whole animal</tissue>
    </source>
</reference>
<sequence length="239" mass="27457">MGSSISLWRPTEDNAQIQKQKQLLRAKEASKQMLFGVFGNLLAIIEEFEQRTINGRVPRSAIALPDQKHKDLEDIRSIVQTQILLFETQNRVCLPEVKSSINSEMRQRTLIWAAVRSENNVALDETDTYIAQLYEILVKGKTKHECLEKPPKHVNDETIRENFQHIMKGKHDASVLDESFKADSRKKATAPATRQSSNEHAYRLGAQRIMGVKKDLEKVLQNDVKLFEKEVMMETSDLR</sequence>